<dbReference type="Proteomes" id="UP000030643">
    <property type="component" value="Unassembled WGS sequence"/>
</dbReference>
<dbReference type="AlphaFoldDB" id="A0A069CYW7"/>
<dbReference type="STRING" id="1329250.WOSG25_020530"/>
<evidence type="ECO:0000259" key="1">
    <source>
        <dbReference type="Pfam" id="PF05043"/>
    </source>
</evidence>
<keyword evidence="3" id="KW-1185">Reference proteome</keyword>
<dbReference type="OrthoDB" id="2145100at2"/>
<gene>
    <name evidence="2" type="ORF">WOSG25_020530</name>
</gene>
<dbReference type="Pfam" id="PF05043">
    <property type="entry name" value="Mga"/>
    <property type="match status" value="1"/>
</dbReference>
<feature type="domain" description="Mga helix-turn-helix" evidence="1">
    <location>
        <begin position="92"/>
        <end position="166"/>
    </location>
</feature>
<sequence>MEKIFAWVLERKDYEKLQLNDYFYSRPEIIVPIKTIMRDLAWSRYRVLTTYELLVADLAKLQSKQQRPFYYDDELKAIIVNHNVILERYILQKKYLDKSIVWQYLGELLAEQIVSLEDFAKRYLTSVPVVRAAKQLVDQHLADLDLHISKDNRLIGSENTIRSFYFGIVRIIKGPLMLATPGQQFDSIVDELFARLEKRINNPLRQTNILKLKLIISIWFLRIQKGNFLQDRDVDYTFASGVDSLYQTVAEITGELIANQHIQLLEARYLTAALYASGVVSDGKIDIFDSAAQSKLLALRSILQESYHDFFKADFTLKQLMTLDEMIFAAHLRFLFFPYARLISDNEEGSIIKALPIQSAFARYAINQITVLSEDKAVSSYLPLLFNDYLVTFTYIIDEKVLPVVKIVLDFTDNQAMARLLRKQILNIQGLNIEIEEFLNETTDIYVSDQMLTWDKAIPAFLWASLPSDYAFSRFLNQVVTITKDKFIAE</sequence>
<dbReference type="EMBL" id="DF820485">
    <property type="protein sequence ID" value="GAK30256.1"/>
    <property type="molecule type" value="Genomic_DNA"/>
</dbReference>
<dbReference type="RefSeq" id="WP_027698376.1">
    <property type="nucleotide sequence ID" value="NZ_DF820485.1"/>
</dbReference>
<reference evidence="3" key="1">
    <citation type="journal article" date="2014" name="Genome Announc.">
        <title>Draft genome sequence of Weissella oryzae SG25T, isolated from fermented rice grains.</title>
        <authorList>
            <person name="Tanizawa Y."/>
            <person name="Fujisawa T."/>
            <person name="Mochizuki T."/>
            <person name="Kaminuma E."/>
            <person name="Suzuki Y."/>
            <person name="Nakamura Y."/>
            <person name="Tohno M."/>
        </authorList>
    </citation>
    <scope>NUCLEOTIDE SEQUENCE [LARGE SCALE GENOMIC DNA]</scope>
    <source>
        <strain evidence="3">DSM 25784 / JCM 18191 / LMG 30913 / SG25</strain>
    </source>
</reference>
<accession>A0A069CYW7</accession>
<dbReference type="eggNOG" id="COG3711">
    <property type="taxonomic scope" value="Bacteria"/>
</dbReference>
<name>A0A069CYW7_WEIOS</name>
<dbReference type="InterPro" id="IPR007737">
    <property type="entry name" value="Mga_HTH"/>
</dbReference>
<evidence type="ECO:0000313" key="3">
    <source>
        <dbReference type="Proteomes" id="UP000030643"/>
    </source>
</evidence>
<proteinExistence type="predicted"/>
<evidence type="ECO:0000313" key="2">
    <source>
        <dbReference type="EMBL" id="GAK30256.1"/>
    </source>
</evidence>
<protein>
    <recommendedName>
        <fullName evidence="1">Mga helix-turn-helix domain-containing protein</fullName>
    </recommendedName>
</protein>
<organism evidence="2 3">
    <name type="scientific">Weissella oryzae (strain DSM 25784 / JCM 18191 / LMG 30913 / SG25)</name>
    <dbReference type="NCBI Taxonomy" id="1329250"/>
    <lineage>
        <taxon>Bacteria</taxon>
        <taxon>Bacillati</taxon>
        <taxon>Bacillota</taxon>
        <taxon>Bacilli</taxon>
        <taxon>Lactobacillales</taxon>
        <taxon>Lactobacillaceae</taxon>
        <taxon>Weissella</taxon>
    </lineage>
</organism>